<accession>A0A426ZL57</accession>
<name>A0A426ZL57_ENSVE</name>
<sequence length="69" mass="8132">MTIPNILAHGNSYEHCFVKKRDDHKLCTKSCAKSSFDRFLCTMSKTQNTGHFQHISQWEVVQARFRKKM</sequence>
<dbReference type="Proteomes" id="UP000287651">
    <property type="component" value="Unassembled WGS sequence"/>
</dbReference>
<evidence type="ECO:0000313" key="2">
    <source>
        <dbReference type="Proteomes" id="UP000287651"/>
    </source>
</evidence>
<comment type="caution">
    <text evidence="1">The sequence shown here is derived from an EMBL/GenBank/DDBJ whole genome shotgun (WGS) entry which is preliminary data.</text>
</comment>
<gene>
    <name evidence="1" type="ORF">B296_00040354</name>
</gene>
<reference evidence="1 2" key="1">
    <citation type="journal article" date="2014" name="Agronomy (Basel)">
        <title>A Draft Genome Sequence for Ensete ventricosum, the Drought-Tolerant Tree Against Hunger.</title>
        <authorList>
            <person name="Harrison J."/>
            <person name="Moore K.A."/>
            <person name="Paszkiewicz K."/>
            <person name="Jones T."/>
            <person name="Grant M."/>
            <person name="Ambacheew D."/>
            <person name="Muzemil S."/>
            <person name="Studholme D.J."/>
        </authorList>
    </citation>
    <scope>NUCLEOTIDE SEQUENCE [LARGE SCALE GENOMIC DNA]</scope>
</reference>
<dbReference type="AlphaFoldDB" id="A0A426ZL57"/>
<organism evidence="1 2">
    <name type="scientific">Ensete ventricosum</name>
    <name type="common">Abyssinian banana</name>
    <name type="synonym">Musa ensete</name>
    <dbReference type="NCBI Taxonomy" id="4639"/>
    <lineage>
        <taxon>Eukaryota</taxon>
        <taxon>Viridiplantae</taxon>
        <taxon>Streptophyta</taxon>
        <taxon>Embryophyta</taxon>
        <taxon>Tracheophyta</taxon>
        <taxon>Spermatophyta</taxon>
        <taxon>Magnoliopsida</taxon>
        <taxon>Liliopsida</taxon>
        <taxon>Zingiberales</taxon>
        <taxon>Musaceae</taxon>
        <taxon>Ensete</taxon>
    </lineage>
</organism>
<proteinExistence type="predicted"/>
<protein>
    <submittedName>
        <fullName evidence="1">Uncharacterized protein</fullName>
    </submittedName>
</protein>
<dbReference type="EMBL" id="AMZH03006119">
    <property type="protein sequence ID" value="RRT64634.1"/>
    <property type="molecule type" value="Genomic_DNA"/>
</dbReference>
<evidence type="ECO:0000313" key="1">
    <source>
        <dbReference type="EMBL" id="RRT64634.1"/>
    </source>
</evidence>